<proteinExistence type="predicted"/>
<organism evidence="1 2">
    <name type="scientific">Marinactinospora thermotolerans DSM 45154</name>
    <dbReference type="NCBI Taxonomy" id="1122192"/>
    <lineage>
        <taxon>Bacteria</taxon>
        <taxon>Bacillati</taxon>
        <taxon>Actinomycetota</taxon>
        <taxon>Actinomycetes</taxon>
        <taxon>Streptosporangiales</taxon>
        <taxon>Nocardiopsidaceae</taxon>
        <taxon>Marinactinospora</taxon>
    </lineage>
</organism>
<accession>A0A1T4QIR4</accession>
<dbReference type="AlphaFoldDB" id="A0A1T4QIR4"/>
<dbReference type="Proteomes" id="UP000190637">
    <property type="component" value="Unassembled WGS sequence"/>
</dbReference>
<name>A0A1T4QIR4_9ACTN</name>
<dbReference type="STRING" id="1122192.SAMN02745673_02253"/>
<dbReference type="RefSeq" id="WP_078761583.1">
    <property type="nucleotide sequence ID" value="NZ_FUWS01000005.1"/>
</dbReference>
<reference evidence="1 2" key="1">
    <citation type="submission" date="2017-02" db="EMBL/GenBank/DDBJ databases">
        <authorList>
            <person name="Peterson S.W."/>
        </authorList>
    </citation>
    <scope>NUCLEOTIDE SEQUENCE [LARGE SCALE GENOMIC DNA]</scope>
    <source>
        <strain evidence="1 2">DSM 45154</strain>
    </source>
</reference>
<dbReference type="EMBL" id="FUWS01000005">
    <property type="protein sequence ID" value="SKA03527.1"/>
    <property type="molecule type" value="Genomic_DNA"/>
</dbReference>
<gene>
    <name evidence="1" type="ORF">SAMN02745673_02253</name>
</gene>
<dbReference type="Pfam" id="PF21853">
    <property type="entry name" value="DUF6912"/>
    <property type="match status" value="1"/>
</dbReference>
<evidence type="ECO:0000313" key="1">
    <source>
        <dbReference type="EMBL" id="SKA03527.1"/>
    </source>
</evidence>
<sequence>MRIYLPSTLSALAVVLADGEVRGAPLIAYAVTDTLRRRHDGHDDEELEYMAMGAAADASLRLLAADPTAPRRRVVIAAEVPDGVLRPTASDGPAGVEVDGGVPLKRVVSAHVDDAEAAEDIAAALAEPEAGHADEHELMWYATQELRYLVG</sequence>
<dbReference type="InterPro" id="IPR054206">
    <property type="entry name" value="DUF6912"/>
</dbReference>
<keyword evidence="2" id="KW-1185">Reference proteome</keyword>
<evidence type="ECO:0000313" key="2">
    <source>
        <dbReference type="Proteomes" id="UP000190637"/>
    </source>
</evidence>
<dbReference type="OrthoDB" id="3214389at2"/>
<protein>
    <submittedName>
        <fullName evidence="1">Uncharacterized protein</fullName>
    </submittedName>
</protein>